<proteinExistence type="predicted"/>
<dbReference type="PANTHER" id="PTHR43157:SF31">
    <property type="entry name" value="PHOSPHATIDYLINOSITOL-GLYCAN BIOSYNTHESIS CLASS F PROTEIN"/>
    <property type="match status" value="1"/>
</dbReference>
<evidence type="ECO:0000313" key="3">
    <source>
        <dbReference type="Proteomes" id="UP000799324"/>
    </source>
</evidence>
<dbReference type="Proteomes" id="UP000799324">
    <property type="component" value="Unassembled WGS sequence"/>
</dbReference>
<dbReference type="PANTHER" id="PTHR43157">
    <property type="entry name" value="PHOSPHATIDYLINOSITOL-GLYCAN BIOSYNTHESIS CLASS F PROTEIN-RELATED"/>
    <property type="match status" value="1"/>
</dbReference>
<accession>A0A6A6T7R4</accession>
<keyword evidence="3" id="KW-1185">Reference proteome</keyword>
<reference evidence="2" key="1">
    <citation type="journal article" date="2020" name="Stud. Mycol.">
        <title>101 Dothideomycetes genomes: a test case for predicting lifestyles and emergence of pathogens.</title>
        <authorList>
            <person name="Haridas S."/>
            <person name="Albert R."/>
            <person name="Binder M."/>
            <person name="Bloem J."/>
            <person name="Labutti K."/>
            <person name="Salamov A."/>
            <person name="Andreopoulos B."/>
            <person name="Baker S."/>
            <person name="Barry K."/>
            <person name="Bills G."/>
            <person name="Bluhm B."/>
            <person name="Cannon C."/>
            <person name="Castanera R."/>
            <person name="Culley D."/>
            <person name="Daum C."/>
            <person name="Ezra D."/>
            <person name="Gonzalez J."/>
            <person name="Henrissat B."/>
            <person name="Kuo A."/>
            <person name="Liang C."/>
            <person name="Lipzen A."/>
            <person name="Lutzoni F."/>
            <person name="Magnuson J."/>
            <person name="Mondo S."/>
            <person name="Nolan M."/>
            <person name="Ohm R."/>
            <person name="Pangilinan J."/>
            <person name="Park H.-J."/>
            <person name="Ramirez L."/>
            <person name="Alfaro M."/>
            <person name="Sun H."/>
            <person name="Tritt A."/>
            <person name="Yoshinaga Y."/>
            <person name="Zwiers L.-H."/>
            <person name="Turgeon B."/>
            <person name="Goodwin S."/>
            <person name="Spatafora J."/>
            <person name="Crous P."/>
            <person name="Grigoriev I."/>
        </authorList>
    </citation>
    <scope>NUCLEOTIDE SEQUENCE</scope>
    <source>
        <strain evidence="2">CBS 122681</strain>
    </source>
</reference>
<dbReference type="EMBL" id="MU004344">
    <property type="protein sequence ID" value="KAF2655820.1"/>
    <property type="molecule type" value="Genomic_DNA"/>
</dbReference>
<dbReference type="GO" id="GO:0016491">
    <property type="term" value="F:oxidoreductase activity"/>
    <property type="evidence" value="ECO:0007669"/>
    <property type="project" value="UniProtKB-KW"/>
</dbReference>
<evidence type="ECO:0000256" key="1">
    <source>
        <dbReference type="ARBA" id="ARBA00023002"/>
    </source>
</evidence>
<name>A0A6A6T7R4_9PLEO</name>
<evidence type="ECO:0000313" key="2">
    <source>
        <dbReference type="EMBL" id="KAF2655820.1"/>
    </source>
</evidence>
<dbReference type="SUPFAM" id="SSF51735">
    <property type="entry name" value="NAD(P)-binding Rossmann-fold domains"/>
    <property type="match status" value="1"/>
</dbReference>
<organism evidence="2 3">
    <name type="scientific">Lophiostoma macrostomum CBS 122681</name>
    <dbReference type="NCBI Taxonomy" id="1314788"/>
    <lineage>
        <taxon>Eukaryota</taxon>
        <taxon>Fungi</taxon>
        <taxon>Dikarya</taxon>
        <taxon>Ascomycota</taxon>
        <taxon>Pezizomycotina</taxon>
        <taxon>Dothideomycetes</taxon>
        <taxon>Pleosporomycetidae</taxon>
        <taxon>Pleosporales</taxon>
        <taxon>Lophiostomataceae</taxon>
        <taxon>Lophiostoma</taxon>
    </lineage>
</organism>
<sequence length="331" mass="37011">MTTFREILYNQLFVSIPKPKTDFTGQTCIVTGSNTGLGKEAARQLVDYNASKVVLAVRNLERGEKARNDIVNTTKRENVLEVWELDLSSFESVKRFASRCNEHLERLDCLIGNGAINTRKHKEVEDNESMLTINVMSTFLLSILLLPLCQKTARSFEVHPRITIIASDLHALASFPERLEPDIFAALNADKSFSGMMRRYGVTKLLVVLITRELAVQMGKPDSQGVILNCANPGFCHSEITRDVPRWTRPIFWFMHKSMARSTEMGSRAHVIAAAGLTATHGEYMDNGVISKASNFVRSEEGHSTQRKVYAQLLRKLEGIEPGISQLVAGK</sequence>
<dbReference type="InterPro" id="IPR036291">
    <property type="entry name" value="NAD(P)-bd_dom_sf"/>
</dbReference>
<dbReference type="PRINTS" id="PR00081">
    <property type="entry name" value="GDHRDH"/>
</dbReference>
<protein>
    <submittedName>
        <fullName evidence="2">Putative short-chain dehydrogenase/reductase family protein</fullName>
    </submittedName>
</protein>
<dbReference type="OrthoDB" id="542013at2759"/>
<dbReference type="AlphaFoldDB" id="A0A6A6T7R4"/>
<dbReference type="Gene3D" id="3.40.50.720">
    <property type="entry name" value="NAD(P)-binding Rossmann-like Domain"/>
    <property type="match status" value="1"/>
</dbReference>
<keyword evidence="1" id="KW-0560">Oxidoreductase</keyword>
<gene>
    <name evidence="2" type="ORF">K491DRAFT_778497</name>
</gene>
<dbReference type="InterPro" id="IPR002347">
    <property type="entry name" value="SDR_fam"/>
</dbReference>
<dbReference type="Pfam" id="PF00106">
    <property type="entry name" value="adh_short"/>
    <property type="match status" value="1"/>
</dbReference>